<keyword evidence="3" id="KW-1185">Reference proteome</keyword>
<comment type="caution">
    <text evidence="2">The sequence shown here is derived from an EMBL/GenBank/DDBJ whole genome shotgun (WGS) entry which is preliminary data.</text>
</comment>
<evidence type="ECO:0000313" key="3">
    <source>
        <dbReference type="Proteomes" id="UP000244069"/>
    </source>
</evidence>
<dbReference type="AlphaFoldDB" id="A0A2T5ZVA3"/>
<feature type="region of interest" description="Disordered" evidence="1">
    <location>
        <begin position="1"/>
        <end position="82"/>
    </location>
</feature>
<gene>
    <name evidence="2" type="ORF">C8N44_1804</name>
</gene>
<feature type="region of interest" description="Disordered" evidence="1">
    <location>
        <begin position="126"/>
        <end position="161"/>
    </location>
</feature>
<feature type="compositionally biased region" description="Basic and acidic residues" evidence="1">
    <location>
        <begin position="1"/>
        <end position="29"/>
    </location>
</feature>
<name>A0A2T5ZVA3_9RHOB</name>
<feature type="compositionally biased region" description="Basic and acidic residues" evidence="1">
    <location>
        <begin position="132"/>
        <end position="161"/>
    </location>
</feature>
<protein>
    <submittedName>
        <fullName evidence="2">Uncharacterized protein</fullName>
    </submittedName>
</protein>
<sequence>TKDQKTGEEVERQGHRRLWDARDIEREAQPQRAAPEKSAAQTTTEEKPMADKQREQDTKSDRLEDRIKRYEPGDHAVKGPASVLAHMDARLRAEGVSEKDRETARDHAAKLLSQGMKAGRQVPVQKLANVTKEQEAQVTEKQRQDPNRDYEGKSARSSRDR</sequence>
<evidence type="ECO:0000313" key="2">
    <source>
        <dbReference type="EMBL" id="PTX35455.1"/>
    </source>
</evidence>
<proteinExistence type="predicted"/>
<evidence type="ECO:0000256" key="1">
    <source>
        <dbReference type="SAM" id="MobiDB-lite"/>
    </source>
</evidence>
<feature type="compositionally biased region" description="Basic and acidic residues" evidence="1">
    <location>
        <begin position="44"/>
        <end position="77"/>
    </location>
</feature>
<dbReference type="Proteomes" id="UP000244069">
    <property type="component" value="Unassembled WGS sequence"/>
</dbReference>
<reference evidence="2 3" key="1">
    <citation type="submission" date="2018-04" db="EMBL/GenBank/DDBJ databases">
        <title>Genomic Encyclopedia of Archaeal and Bacterial Type Strains, Phase II (KMG-II): from individual species to whole genera.</title>
        <authorList>
            <person name="Goeker M."/>
        </authorList>
    </citation>
    <scope>NUCLEOTIDE SEQUENCE [LARGE SCALE GENOMIC DNA]</scope>
    <source>
        <strain evidence="2 3">DSM 29329</strain>
    </source>
</reference>
<accession>A0A2T5ZVA3</accession>
<dbReference type="EMBL" id="QBKN01000080">
    <property type="protein sequence ID" value="PTX35455.1"/>
    <property type="molecule type" value="Genomic_DNA"/>
</dbReference>
<feature type="non-terminal residue" evidence="2">
    <location>
        <position position="1"/>
    </location>
</feature>
<organism evidence="2 3">
    <name type="scientific">Allosediminivita pacifica</name>
    <dbReference type="NCBI Taxonomy" id="1267769"/>
    <lineage>
        <taxon>Bacteria</taxon>
        <taxon>Pseudomonadati</taxon>
        <taxon>Pseudomonadota</taxon>
        <taxon>Alphaproteobacteria</taxon>
        <taxon>Rhodobacterales</taxon>
        <taxon>Paracoccaceae</taxon>
        <taxon>Allosediminivita</taxon>
    </lineage>
</organism>